<dbReference type="GO" id="GO:0005524">
    <property type="term" value="F:ATP binding"/>
    <property type="evidence" value="ECO:0007669"/>
    <property type="project" value="UniProtKB-KW"/>
</dbReference>
<evidence type="ECO:0000259" key="9">
    <source>
        <dbReference type="PROSITE" id="PS51733"/>
    </source>
</evidence>
<feature type="domain" description="BPL/LPL catalytic" evidence="9">
    <location>
        <begin position="29"/>
        <end position="216"/>
    </location>
</feature>
<proteinExistence type="inferred from homology"/>
<dbReference type="AlphaFoldDB" id="A0A9Q8TWW2"/>
<accession>A0A9Q8TWW2</accession>
<dbReference type="InterPro" id="IPR023741">
    <property type="entry name" value="Lipoate_ligase_A"/>
</dbReference>
<comment type="miscellaneous">
    <text evidence="8">In the transfer reaction, the free carboxyl group of lipoic acid is attached via an amide linkage to the epsilon-amino group of a specific lysine residue of lipoyl domains of lipoate-dependent enzymes.</text>
</comment>
<gene>
    <name evidence="8" type="primary">lplA</name>
    <name evidence="10" type="ORF">M9393_01415</name>
</gene>
<dbReference type="GO" id="GO:0005829">
    <property type="term" value="C:cytosol"/>
    <property type="evidence" value="ECO:0007669"/>
    <property type="project" value="TreeGrafter"/>
</dbReference>
<comment type="subcellular location">
    <subcellularLocation>
        <location evidence="8">Cytoplasm</location>
    </subcellularLocation>
</comment>
<feature type="binding site" evidence="8">
    <location>
        <position position="134"/>
    </location>
    <ligand>
        <name>ATP</name>
        <dbReference type="ChEBI" id="CHEBI:30616"/>
    </ligand>
</feature>
<dbReference type="PANTHER" id="PTHR12561:SF3">
    <property type="entry name" value="LIPOYLTRANSFERASE 1, MITOCHONDRIAL"/>
    <property type="match status" value="1"/>
</dbReference>
<dbReference type="CDD" id="cd16443">
    <property type="entry name" value="LplA"/>
    <property type="match status" value="1"/>
</dbReference>
<dbReference type="Pfam" id="PF10437">
    <property type="entry name" value="Lip_prot_lig_C"/>
    <property type="match status" value="1"/>
</dbReference>
<evidence type="ECO:0000313" key="11">
    <source>
        <dbReference type="Proteomes" id="UP001056209"/>
    </source>
</evidence>
<keyword evidence="5 8" id="KW-0547">Nucleotide-binding</keyword>
<comment type="pathway">
    <text evidence="2 8">Protein modification; protein lipoylation via exogenous pathway; protein N(6)-(lipoyl)lysine from lipoate: step 1/2.</text>
</comment>
<protein>
    <recommendedName>
        <fullName evidence="8">Lipoate-protein ligase A</fullName>
        <ecNumber evidence="8">6.3.1.20</ecNumber>
    </recommendedName>
    <alternativeName>
        <fullName evidence="8">Lipoate--protein ligase</fullName>
    </alternativeName>
</protein>
<comment type="subunit">
    <text evidence="8">Monomer.</text>
</comment>
<name>A0A9Q8TWW2_9ENTR</name>
<dbReference type="NCBIfam" id="TIGR00545">
    <property type="entry name" value="lipoyltrans"/>
    <property type="match status" value="1"/>
</dbReference>
<dbReference type="EMBL" id="CP097753">
    <property type="protein sequence ID" value="URJ28397.1"/>
    <property type="molecule type" value="Genomic_DNA"/>
</dbReference>
<sequence length="338" mass="39409">MCRLRLLFSDSYDPWFNLSLEEYMFKNIPENQSILFLWRNQNTVVIGRAQNAWKECNTRRMERDGIKLARRSSGGGAVFHDLGNTCFTFISTQKHYNKKLSTNIVLNGLHHIGIKASFSGRNDLIINTTEGERKISGSAYRETPRCQFHHGTLLLHVDIDKLTYYLNPDIKKLKTKGIASIRSRVANLNQLKPDINHEEICQGLTKAFFEHYKMRVTPEVFSIENTSHIPGFSDQFNKQRDWNWNFGNTPIFTHQLDTRFDWGNVTLHFNIKHGIIDCCHIFTDCLEPDPLEKLEKKLIGIPYNTKSVSHCCTQWIKNWPQYKKELLEASDWLIKNIS</sequence>
<dbReference type="FunFam" id="3.30.930.10:FF:000024">
    <property type="entry name" value="Lipoate-protein ligase A"/>
    <property type="match status" value="1"/>
</dbReference>
<reference evidence="10" key="1">
    <citation type="submission" date="2022-05" db="EMBL/GenBank/DDBJ databases">
        <title>Impact of host demography and evolutionary history on endosymbiont molecular evolution: a test in carpenter ants (Genus Camponotus) and their Blochmannia endosymbionts.</title>
        <authorList>
            <person name="Manthey J.D."/>
            <person name="Giron J.C."/>
            <person name="Hruska J.P."/>
        </authorList>
    </citation>
    <scope>NUCLEOTIDE SEQUENCE</scope>
    <source>
        <strain evidence="10">C-039</strain>
    </source>
</reference>
<dbReference type="InterPro" id="IPR019491">
    <property type="entry name" value="Lipoate_protein_ligase_C"/>
</dbReference>
<dbReference type="Gene3D" id="3.30.930.10">
    <property type="entry name" value="Bira Bifunctional Protein, Domain 2"/>
    <property type="match status" value="1"/>
</dbReference>
<evidence type="ECO:0000256" key="8">
    <source>
        <dbReference type="HAMAP-Rule" id="MF_01602"/>
    </source>
</evidence>
<dbReference type="Proteomes" id="UP001056209">
    <property type="component" value="Chromosome"/>
</dbReference>
<dbReference type="RefSeq" id="WP_250248853.1">
    <property type="nucleotide sequence ID" value="NZ_CP097753.1"/>
</dbReference>
<evidence type="ECO:0000256" key="1">
    <source>
        <dbReference type="ARBA" id="ARBA00005085"/>
    </source>
</evidence>
<comment type="catalytic activity">
    <reaction evidence="7 8">
        <text>L-lysyl-[lipoyl-carrier protein] + (R)-lipoate + ATP = N(6)-[(R)-lipoyl]-L-lysyl-[lipoyl-carrier protein] + AMP + diphosphate + H(+)</text>
        <dbReference type="Rhea" id="RHEA:49288"/>
        <dbReference type="Rhea" id="RHEA-COMP:10500"/>
        <dbReference type="Rhea" id="RHEA-COMP:10502"/>
        <dbReference type="ChEBI" id="CHEBI:15378"/>
        <dbReference type="ChEBI" id="CHEBI:29969"/>
        <dbReference type="ChEBI" id="CHEBI:30616"/>
        <dbReference type="ChEBI" id="CHEBI:33019"/>
        <dbReference type="ChEBI" id="CHEBI:83088"/>
        <dbReference type="ChEBI" id="CHEBI:83099"/>
        <dbReference type="ChEBI" id="CHEBI:456215"/>
        <dbReference type="EC" id="6.3.1.20"/>
    </reaction>
</comment>
<comment type="pathway">
    <text evidence="1 8">Protein modification; protein lipoylation via exogenous pathway; protein N(6)-(lipoyl)lysine from lipoate: step 2/2.</text>
</comment>
<feature type="binding site" evidence="8">
    <location>
        <position position="71"/>
    </location>
    <ligand>
        <name>ATP</name>
        <dbReference type="ChEBI" id="CHEBI:30616"/>
    </ligand>
</feature>
<feature type="binding site" evidence="8">
    <location>
        <begin position="76"/>
        <end position="79"/>
    </location>
    <ligand>
        <name>ATP</name>
        <dbReference type="ChEBI" id="CHEBI:30616"/>
    </ligand>
</feature>
<comment type="similarity">
    <text evidence="8">Belongs to the LplA family.</text>
</comment>
<dbReference type="HAMAP" id="MF_01602">
    <property type="entry name" value="LplA"/>
    <property type="match status" value="1"/>
</dbReference>
<evidence type="ECO:0000256" key="4">
    <source>
        <dbReference type="ARBA" id="ARBA00022598"/>
    </source>
</evidence>
<dbReference type="InterPro" id="IPR004562">
    <property type="entry name" value="LipoylTrfase_LipoateP_Ligase"/>
</dbReference>
<dbReference type="GO" id="GO:0017118">
    <property type="term" value="F:lipoyltransferase activity"/>
    <property type="evidence" value="ECO:0007669"/>
    <property type="project" value="TreeGrafter"/>
</dbReference>
<evidence type="ECO:0000313" key="10">
    <source>
        <dbReference type="EMBL" id="URJ28397.1"/>
    </source>
</evidence>
<dbReference type="EC" id="6.3.1.20" evidence="8"/>
<dbReference type="SUPFAM" id="SSF55681">
    <property type="entry name" value="Class II aaRS and biotin synthetases"/>
    <property type="match status" value="1"/>
</dbReference>
<keyword evidence="4 8" id="KW-0436">Ligase</keyword>
<organism evidence="10 11">
    <name type="scientific">Candidatus Blochmannia vicinus</name>
    <name type="common">nom. nud.</name>
    <dbReference type="NCBI Taxonomy" id="251540"/>
    <lineage>
        <taxon>Bacteria</taxon>
        <taxon>Pseudomonadati</taxon>
        <taxon>Pseudomonadota</taxon>
        <taxon>Gammaproteobacteria</taxon>
        <taxon>Enterobacterales</taxon>
        <taxon>Enterobacteriaceae</taxon>
        <taxon>ant endosymbionts</taxon>
        <taxon>Candidatus Blochmanniella</taxon>
    </lineage>
</organism>
<evidence type="ECO:0000256" key="2">
    <source>
        <dbReference type="ARBA" id="ARBA00005124"/>
    </source>
</evidence>
<dbReference type="PANTHER" id="PTHR12561">
    <property type="entry name" value="LIPOATE-PROTEIN LIGASE"/>
    <property type="match status" value="1"/>
</dbReference>
<dbReference type="GO" id="GO:0016979">
    <property type="term" value="F:lipoate-protein ligase activity"/>
    <property type="evidence" value="ECO:0007669"/>
    <property type="project" value="UniProtKB-UniRule"/>
</dbReference>
<keyword evidence="3 8" id="KW-0963">Cytoplasm</keyword>
<evidence type="ECO:0000256" key="3">
    <source>
        <dbReference type="ARBA" id="ARBA00022490"/>
    </source>
</evidence>
<feature type="binding site" evidence="8">
    <location>
        <position position="134"/>
    </location>
    <ligand>
        <name>(R)-lipoate</name>
        <dbReference type="ChEBI" id="CHEBI:83088"/>
    </ligand>
</feature>
<dbReference type="InterPro" id="IPR045864">
    <property type="entry name" value="aa-tRNA-synth_II/BPL/LPL"/>
</dbReference>
<evidence type="ECO:0000256" key="7">
    <source>
        <dbReference type="ARBA" id="ARBA00048037"/>
    </source>
</evidence>
<dbReference type="SUPFAM" id="SSF82649">
    <property type="entry name" value="SufE/NifU"/>
    <property type="match status" value="1"/>
</dbReference>
<dbReference type="GO" id="GO:0009249">
    <property type="term" value="P:protein lipoylation"/>
    <property type="evidence" value="ECO:0007669"/>
    <property type="project" value="UniProtKB-UniRule"/>
</dbReference>
<dbReference type="PROSITE" id="PS51733">
    <property type="entry name" value="BPL_LPL_CATALYTIC"/>
    <property type="match status" value="1"/>
</dbReference>
<dbReference type="InterPro" id="IPR004143">
    <property type="entry name" value="BPL_LPL_catalytic"/>
</dbReference>
<evidence type="ECO:0000256" key="6">
    <source>
        <dbReference type="ARBA" id="ARBA00022840"/>
    </source>
</evidence>
<dbReference type="Gene3D" id="3.30.390.50">
    <property type="entry name" value="CO dehydrogenase flavoprotein, C-terminal domain"/>
    <property type="match status" value="1"/>
</dbReference>
<dbReference type="Pfam" id="PF21948">
    <property type="entry name" value="LplA-B_cat"/>
    <property type="match status" value="1"/>
</dbReference>
<comment type="function">
    <text evidence="8">Catalyzes both the ATP-dependent activation of exogenously supplied lipoate to lipoyl-AMP and the transfer of the activated lipoyl onto the lipoyl domains of lipoate-dependent enzymes.</text>
</comment>
<keyword evidence="6 8" id="KW-0067">ATP-binding</keyword>
<evidence type="ECO:0000256" key="5">
    <source>
        <dbReference type="ARBA" id="ARBA00022741"/>
    </source>
</evidence>